<evidence type="ECO:0000259" key="1">
    <source>
        <dbReference type="Pfam" id="PF01182"/>
    </source>
</evidence>
<dbReference type="GO" id="GO:0019262">
    <property type="term" value="P:N-acetylneuraminate catabolic process"/>
    <property type="evidence" value="ECO:0007669"/>
    <property type="project" value="TreeGrafter"/>
</dbReference>
<dbReference type="PATRIC" id="fig|993517.3.peg.3350"/>
<dbReference type="Proteomes" id="UP000007993">
    <property type="component" value="Unassembled WGS sequence"/>
</dbReference>
<dbReference type="InterPro" id="IPR037171">
    <property type="entry name" value="NagB/RpiA_transferase-like"/>
</dbReference>
<dbReference type="GO" id="GO:0006046">
    <property type="term" value="P:N-acetylglucosamine catabolic process"/>
    <property type="evidence" value="ECO:0007669"/>
    <property type="project" value="TreeGrafter"/>
</dbReference>
<name>K5CDC1_RHOBT</name>
<dbReference type="AlphaFoldDB" id="K5CDC1"/>
<dbReference type="SUPFAM" id="SSF100950">
    <property type="entry name" value="NagB/RpiA/CoA transferase-like"/>
    <property type="match status" value="1"/>
</dbReference>
<reference evidence="2 3" key="1">
    <citation type="journal article" date="2013" name="Mar. Genomics">
        <title>Expression of sulfatases in Rhodopirellula baltica and the diversity of sulfatases in the genus Rhodopirellula.</title>
        <authorList>
            <person name="Wegner C.E."/>
            <person name="Richter-Heitmann T."/>
            <person name="Klindworth A."/>
            <person name="Klockow C."/>
            <person name="Richter M."/>
            <person name="Achstetter T."/>
            <person name="Glockner F.O."/>
            <person name="Harder J."/>
        </authorList>
    </citation>
    <scope>NUCLEOTIDE SEQUENCE [LARGE SCALE GENOMIC DNA]</scope>
    <source>
        <strain evidence="2 3">SH28</strain>
    </source>
</reference>
<protein>
    <submittedName>
        <fullName evidence="2">Glucosamine-6-phosphate deaminase</fullName>
    </submittedName>
</protein>
<dbReference type="Gene3D" id="3.40.50.1360">
    <property type="match status" value="1"/>
</dbReference>
<dbReference type="InterPro" id="IPR006148">
    <property type="entry name" value="Glc/Gal-6P_isomerase"/>
</dbReference>
<dbReference type="GO" id="GO:0005975">
    <property type="term" value="P:carbohydrate metabolic process"/>
    <property type="evidence" value="ECO:0007669"/>
    <property type="project" value="InterPro"/>
</dbReference>
<dbReference type="EMBL" id="AMCW01000089">
    <property type="protein sequence ID" value="EKK01635.1"/>
    <property type="molecule type" value="Genomic_DNA"/>
</dbReference>
<dbReference type="CDD" id="cd01399">
    <property type="entry name" value="GlcN6P_deaminase"/>
    <property type="match status" value="1"/>
</dbReference>
<dbReference type="GO" id="GO:0004342">
    <property type="term" value="F:glucosamine-6-phosphate deaminase activity"/>
    <property type="evidence" value="ECO:0007669"/>
    <property type="project" value="InterPro"/>
</dbReference>
<dbReference type="PANTHER" id="PTHR11280">
    <property type="entry name" value="GLUCOSAMINE-6-PHOSPHATE ISOMERASE"/>
    <property type="match status" value="1"/>
</dbReference>
<comment type="caution">
    <text evidence="2">The sequence shown here is derived from an EMBL/GenBank/DDBJ whole genome shotgun (WGS) entry which is preliminary data.</text>
</comment>
<organism evidence="2 3">
    <name type="scientific">Rhodopirellula baltica SH28</name>
    <dbReference type="NCBI Taxonomy" id="993517"/>
    <lineage>
        <taxon>Bacteria</taxon>
        <taxon>Pseudomonadati</taxon>
        <taxon>Planctomycetota</taxon>
        <taxon>Planctomycetia</taxon>
        <taxon>Pirellulales</taxon>
        <taxon>Pirellulaceae</taxon>
        <taxon>Rhodopirellula</taxon>
    </lineage>
</organism>
<feature type="domain" description="Glucosamine/galactosamine-6-phosphate isomerase" evidence="1">
    <location>
        <begin position="23"/>
        <end position="231"/>
    </location>
</feature>
<evidence type="ECO:0000313" key="3">
    <source>
        <dbReference type="Proteomes" id="UP000007993"/>
    </source>
</evidence>
<dbReference type="GO" id="GO:0005737">
    <property type="term" value="C:cytoplasm"/>
    <property type="evidence" value="ECO:0007669"/>
    <property type="project" value="TreeGrafter"/>
</dbReference>
<sequence>MRPPMLNKILAADRFEMGLWVGRNAADSIRMALSEFGHANIVVATGASQFEVLASLAEQPGIDWSKVTGFHLDEYVGVSPDHPASFCKYLRERFVEKVSPGAFHYLRGDEDPVETMKRVGDLLRQTRIDVSLVGIGENAHLAFNDPPADLTTTEPYLLVDLDQRCREQQVGEGWFSSLEEVPTQAISMSVQQILKSRQIFCSVPDAQKAEAVAKTLAVVNEPMVPASALHLHPNATLIIDIASSAELDRDVRNSMEPGS</sequence>
<gene>
    <name evidence="2" type="ORF">RBSH_03088</name>
</gene>
<dbReference type="PANTHER" id="PTHR11280:SF6">
    <property type="entry name" value="GLUCOSAMINE-6-PHOSPHATE ISOMERASE NAGB"/>
    <property type="match status" value="1"/>
</dbReference>
<proteinExistence type="predicted"/>
<accession>K5CDC1</accession>
<dbReference type="GO" id="GO:0042802">
    <property type="term" value="F:identical protein binding"/>
    <property type="evidence" value="ECO:0007669"/>
    <property type="project" value="TreeGrafter"/>
</dbReference>
<evidence type="ECO:0000313" key="2">
    <source>
        <dbReference type="EMBL" id="EKK01635.1"/>
    </source>
</evidence>
<dbReference type="GO" id="GO:0006043">
    <property type="term" value="P:glucosamine catabolic process"/>
    <property type="evidence" value="ECO:0007669"/>
    <property type="project" value="TreeGrafter"/>
</dbReference>
<dbReference type="InterPro" id="IPR004547">
    <property type="entry name" value="Glucosamine6P_isomerase"/>
</dbReference>
<dbReference type="Pfam" id="PF01182">
    <property type="entry name" value="Glucosamine_iso"/>
    <property type="match status" value="1"/>
</dbReference>